<dbReference type="Proteomes" id="UP001153331">
    <property type="component" value="Unassembled WGS sequence"/>
</dbReference>
<sequence>MRSFILLAAAIPAVLAAIDPKLCGGNGGCSTAQTTMFPFRCPDGTLYNLRQSLSDAPQIMDGEYEYATKEEFPTTCVQGRTIASDAFLVYHKTDSGQKAYYFATGTCGRLNIADDCYSEFPNEHHFTFCNLVEYSGKICVENPLARKCESYGRCPGWTTAQVEEPCQIVNGLNLFIPEAPLITFLNFARKGAVVNFFIAAISLRNTIRRADSPIAAMPPRLQILRLARPVLSTSQRPTVQFAIPIQQRCTSILSSLSDNKSAYNKRIKRGRGPASGKGKTAGRGQKGQHAHGKVPAGFEGGQTPQWITNPERGRGKYNPFKVEMSPINLDRIQSWIDQGRLDPSKPITMKELAKSRCVHGVKRHGVKLLARVRTRDWHAGTWQTG</sequence>
<evidence type="ECO:0000313" key="2">
    <source>
        <dbReference type="Proteomes" id="UP001153331"/>
    </source>
</evidence>
<gene>
    <name evidence="1" type="ORF">OPT61_g3</name>
</gene>
<protein>
    <submittedName>
        <fullName evidence="1">Uncharacterized protein</fullName>
    </submittedName>
</protein>
<evidence type="ECO:0000313" key="1">
    <source>
        <dbReference type="EMBL" id="KAJ8119123.1"/>
    </source>
</evidence>
<keyword evidence="2" id="KW-1185">Reference proteome</keyword>
<name>A0ACC2IVF0_9PLEO</name>
<proteinExistence type="predicted"/>
<accession>A0ACC2IVF0</accession>
<reference evidence="1" key="1">
    <citation type="submission" date="2022-11" db="EMBL/GenBank/DDBJ databases">
        <title>Genome Sequence of Boeremia exigua.</title>
        <authorList>
            <person name="Buettner E."/>
        </authorList>
    </citation>
    <scope>NUCLEOTIDE SEQUENCE</scope>
    <source>
        <strain evidence="1">CU02</strain>
    </source>
</reference>
<comment type="caution">
    <text evidence="1">The sequence shown here is derived from an EMBL/GenBank/DDBJ whole genome shotgun (WGS) entry which is preliminary data.</text>
</comment>
<dbReference type="EMBL" id="JAPHNI010000001">
    <property type="protein sequence ID" value="KAJ8119123.1"/>
    <property type="molecule type" value="Genomic_DNA"/>
</dbReference>
<organism evidence="1 2">
    <name type="scientific">Boeremia exigua</name>
    <dbReference type="NCBI Taxonomy" id="749465"/>
    <lineage>
        <taxon>Eukaryota</taxon>
        <taxon>Fungi</taxon>
        <taxon>Dikarya</taxon>
        <taxon>Ascomycota</taxon>
        <taxon>Pezizomycotina</taxon>
        <taxon>Dothideomycetes</taxon>
        <taxon>Pleosporomycetidae</taxon>
        <taxon>Pleosporales</taxon>
        <taxon>Pleosporineae</taxon>
        <taxon>Didymellaceae</taxon>
        <taxon>Boeremia</taxon>
    </lineage>
</organism>